<proteinExistence type="predicted"/>
<name>A0A136IMK8_9PEZI</name>
<gene>
    <name evidence="1" type="ORF">Micbo1qcDRAFT_180417</name>
</gene>
<protein>
    <submittedName>
        <fullName evidence="1">Uncharacterized protein</fullName>
    </submittedName>
</protein>
<evidence type="ECO:0000313" key="2">
    <source>
        <dbReference type="Proteomes" id="UP000070501"/>
    </source>
</evidence>
<dbReference type="Proteomes" id="UP000070501">
    <property type="component" value="Unassembled WGS sequence"/>
</dbReference>
<sequence length="228" mass="24702">MSRLRAWLCQLSGSCHLPQVPVALVGQKRIGSVGRKEKAGWAGDATATPRCPKQKVLYPERDPVQINPCRCRPYWLPLRAEHRHGSSQPLGTRQQAGSETVSLATAGPLSDVPEHAFGVARPVPARPRIPVVGGYCFDHLGKEACGLSVLCGDRYDTLMATPTASWQLTTSSIKAPPECLGRPPVPCAYNLEITIRLDKPATRELVAFLCPKDFTAPFLAISPDADNV</sequence>
<reference evidence="2" key="1">
    <citation type="submission" date="2016-02" db="EMBL/GenBank/DDBJ databases">
        <title>Draft genome sequence of Microdochium bolleyi, a fungal endophyte of beachgrass.</title>
        <authorList>
            <consortium name="DOE Joint Genome Institute"/>
            <person name="David A.S."/>
            <person name="May G."/>
            <person name="Haridas S."/>
            <person name="Lim J."/>
            <person name="Wang M."/>
            <person name="Labutti K."/>
            <person name="Lipzen A."/>
            <person name="Barry K."/>
            <person name="Grigoriev I.V."/>
        </authorList>
    </citation>
    <scope>NUCLEOTIDE SEQUENCE [LARGE SCALE GENOMIC DNA]</scope>
    <source>
        <strain evidence="2">J235TASD1</strain>
    </source>
</reference>
<evidence type="ECO:0000313" key="1">
    <source>
        <dbReference type="EMBL" id="KXJ85869.1"/>
    </source>
</evidence>
<dbReference type="AlphaFoldDB" id="A0A136IMK8"/>
<dbReference type="EMBL" id="KQ964273">
    <property type="protein sequence ID" value="KXJ85869.1"/>
    <property type="molecule type" value="Genomic_DNA"/>
</dbReference>
<accession>A0A136IMK8</accession>
<keyword evidence="2" id="KW-1185">Reference proteome</keyword>
<dbReference type="InParanoid" id="A0A136IMK8"/>
<organism evidence="1 2">
    <name type="scientific">Microdochium bolleyi</name>
    <dbReference type="NCBI Taxonomy" id="196109"/>
    <lineage>
        <taxon>Eukaryota</taxon>
        <taxon>Fungi</taxon>
        <taxon>Dikarya</taxon>
        <taxon>Ascomycota</taxon>
        <taxon>Pezizomycotina</taxon>
        <taxon>Sordariomycetes</taxon>
        <taxon>Xylariomycetidae</taxon>
        <taxon>Xylariales</taxon>
        <taxon>Microdochiaceae</taxon>
        <taxon>Microdochium</taxon>
    </lineage>
</organism>